<dbReference type="Proteomes" id="UP000024635">
    <property type="component" value="Unassembled WGS sequence"/>
</dbReference>
<sequence>MIHKPPHSPKIHANPALFKIVHSRTRGGDQNFFYPYGKTMLRSNYFAVRVVAVYIKLTKDIITTPSFGQF</sequence>
<comment type="caution">
    <text evidence="1">The sequence shown here is derived from an EMBL/GenBank/DDBJ whole genome shotgun (WGS) entry which is preliminary data.</text>
</comment>
<organism evidence="1 2">
    <name type="scientific">Ancylostoma ceylanicum</name>
    <dbReference type="NCBI Taxonomy" id="53326"/>
    <lineage>
        <taxon>Eukaryota</taxon>
        <taxon>Metazoa</taxon>
        <taxon>Ecdysozoa</taxon>
        <taxon>Nematoda</taxon>
        <taxon>Chromadorea</taxon>
        <taxon>Rhabditida</taxon>
        <taxon>Rhabditina</taxon>
        <taxon>Rhabditomorpha</taxon>
        <taxon>Strongyloidea</taxon>
        <taxon>Ancylostomatidae</taxon>
        <taxon>Ancylostomatinae</taxon>
        <taxon>Ancylostoma</taxon>
    </lineage>
</organism>
<dbReference type="AlphaFoldDB" id="A0A016V427"/>
<gene>
    <name evidence="1" type="primary">Acey_s0017.g3208</name>
    <name evidence="1" type="ORF">Y032_0017g3208</name>
</gene>
<protein>
    <submittedName>
        <fullName evidence="1">Uncharacterized protein</fullName>
    </submittedName>
</protein>
<keyword evidence="2" id="KW-1185">Reference proteome</keyword>
<reference evidence="2" key="1">
    <citation type="journal article" date="2015" name="Nat. Genet.">
        <title>The genome and transcriptome of the zoonotic hookworm Ancylostoma ceylanicum identify infection-specific gene families.</title>
        <authorList>
            <person name="Schwarz E.M."/>
            <person name="Hu Y."/>
            <person name="Antoshechkin I."/>
            <person name="Miller M.M."/>
            <person name="Sternberg P.W."/>
            <person name="Aroian R.V."/>
        </authorList>
    </citation>
    <scope>NUCLEOTIDE SEQUENCE</scope>
    <source>
        <strain evidence="2">HY135</strain>
    </source>
</reference>
<name>A0A016V427_9BILA</name>
<proteinExistence type="predicted"/>
<evidence type="ECO:0000313" key="1">
    <source>
        <dbReference type="EMBL" id="EYC22200.1"/>
    </source>
</evidence>
<accession>A0A016V427</accession>
<dbReference type="EMBL" id="JARK01001353">
    <property type="protein sequence ID" value="EYC22200.1"/>
    <property type="molecule type" value="Genomic_DNA"/>
</dbReference>
<evidence type="ECO:0000313" key="2">
    <source>
        <dbReference type="Proteomes" id="UP000024635"/>
    </source>
</evidence>
<dbReference type="OrthoDB" id="426210at2759"/>